<evidence type="ECO:0000256" key="7">
    <source>
        <dbReference type="ARBA" id="ARBA00023274"/>
    </source>
</evidence>
<keyword evidence="6" id="KW-0539">Nucleus</keyword>
<dbReference type="InterPro" id="IPR028217">
    <property type="entry name" value="Rsa3_C"/>
</dbReference>
<name>A0ABR3BZ68_9TREE</name>
<evidence type="ECO:0000313" key="10">
    <source>
        <dbReference type="EMBL" id="KAL0253690.1"/>
    </source>
</evidence>
<comment type="similarity">
    <text evidence="3">Belongs to the RSA3 family.</text>
</comment>
<comment type="subcellular location">
    <subcellularLocation>
        <location evidence="2">Nucleus</location>
        <location evidence="2">Nucleolus</location>
    </subcellularLocation>
</comment>
<evidence type="ECO:0000256" key="4">
    <source>
        <dbReference type="ARBA" id="ARBA00015339"/>
    </source>
</evidence>
<evidence type="ECO:0000256" key="6">
    <source>
        <dbReference type="ARBA" id="ARBA00023242"/>
    </source>
</evidence>
<dbReference type="EMBL" id="ATAM02000002">
    <property type="protein sequence ID" value="KAL0253690.1"/>
    <property type="molecule type" value="Genomic_DNA"/>
</dbReference>
<dbReference type="InterPro" id="IPR051898">
    <property type="entry name" value="Ribosome_Assembly_3"/>
</dbReference>
<evidence type="ECO:0000256" key="8">
    <source>
        <dbReference type="SAM" id="MobiDB-lite"/>
    </source>
</evidence>
<keyword evidence="5" id="KW-0690">Ribosome biogenesis</keyword>
<dbReference type="Proteomes" id="UP000054399">
    <property type="component" value="Unassembled WGS sequence"/>
</dbReference>
<organism evidence="10 11">
    <name type="scientific">Cryptococcus tetragattii IND107</name>
    <dbReference type="NCBI Taxonomy" id="1296105"/>
    <lineage>
        <taxon>Eukaryota</taxon>
        <taxon>Fungi</taxon>
        <taxon>Dikarya</taxon>
        <taxon>Basidiomycota</taxon>
        <taxon>Agaricomycotina</taxon>
        <taxon>Tremellomycetes</taxon>
        <taxon>Tremellales</taxon>
        <taxon>Cryptococcaceae</taxon>
        <taxon>Cryptococcus</taxon>
        <taxon>Cryptococcus gattii species complex</taxon>
    </lineage>
</organism>
<evidence type="ECO:0000313" key="11">
    <source>
        <dbReference type="Proteomes" id="UP000054399"/>
    </source>
</evidence>
<gene>
    <name evidence="10" type="ORF">I308_101066</name>
</gene>
<keyword evidence="11" id="KW-1185">Reference proteome</keyword>
<accession>A0ABR3BZ68</accession>
<comment type="function">
    <text evidence="1">Required for efficient biogenesis of the 60S ribosomal subunit.</text>
</comment>
<feature type="compositionally biased region" description="Basic residues" evidence="8">
    <location>
        <begin position="11"/>
        <end position="20"/>
    </location>
</feature>
<reference evidence="10 11" key="2">
    <citation type="submission" date="2024-01" db="EMBL/GenBank/DDBJ databases">
        <title>Comparative genomics of Cryptococcus and Kwoniella reveals pathogenesis evolution and contrasting modes of karyotype evolution via chromosome fusion or intercentromeric recombination.</title>
        <authorList>
            <person name="Coelho M.A."/>
            <person name="David-Palma M."/>
            <person name="Shea T."/>
            <person name="Bowers K."/>
            <person name="Mcginley-Smith S."/>
            <person name="Mohammad A.W."/>
            <person name="Gnirke A."/>
            <person name="Yurkov A.M."/>
            <person name="Nowrousian M."/>
            <person name="Sun S."/>
            <person name="Cuomo C.A."/>
            <person name="Heitman J."/>
        </authorList>
    </citation>
    <scope>NUCLEOTIDE SEQUENCE [LARGE SCALE GENOMIC DNA]</scope>
    <source>
        <strain evidence="10 11">IND107</strain>
    </source>
</reference>
<proteinExistence type="inferred from homology"/>
<feature type="region of interest" description="Disordered" evidence="8">
    <location>
        <begin position="1"/>
        <end position="145"/>
    </location>
</feature>
<evidence type="ECO:0000256" key="3">
    <source>
        <dbReference type="ARBA" id="ARBA00006256"/>
    </source>
</evidence>
<feature type="domain" description="Ribosome-assembly protein 3 C-terminal" evidence="9">
    <location>
        <begin position="148"/>
        <end position="194"/>
    </location>
</feature>
<protein>
    <recommendedName>
        <fullName evidence="4">Ribosome assembly protein 3</fullName>
    </recommendedName>
</protein>
<feature type="compositionally biased region" description="Low complexity" evidence="8">
    <location>
        <begin position="56"/>
        <end position="76"/>
    </location>
</feature>
<evidence type="ECO:0000256" key="5">
    <source>
        <dbReference type="ARBA" id="ARBA00022517"/>
    </source>
</evidence>
<dbReference type="PANTHER" id="PTHR28127:SF1">
    <property type="entry name" value="RIBOSOME ASSEMBLY PROTEIN 3"/>
    <property type="match status" value="1"/>
</dbReference>
<evidence type="ECO:0000259" key="9">
    <source>
        <dbReference type="Pfam" id="PF14615"/>
    </source>
</evidence>
<dbReference type="RefSeq" id="XP_066615911.1">
    <property type="nucleotide sequence ID" value="XM_066755625.1"/>
</dbReference>
<comment type="caution">
    <text evidence="10">The sequence shown here is derived from an EMBL/GenBank/DDBJ whole genome shotgun (WGS) entry which is preliminary data.</text>
</comment>
<dbReference type="PANTHER" id="PTHR28127">
    <property type="entry name" value="RIBOSOME ASSEMBLY PROTEIN 3"/>
    <property type="match status" value="1"/>
</dbReference>
<keyword evidence="7" id="KW-0687">Ribonucleoprotein</keyword>
<reference evidence="11" key="1">
    <citation type="submission" date="2015-01" db="EMBL/GenBank/DDBJ databases">
        <title>The Genome Sequence of Cryptococcus gattii MMRL2647.</title>
        <authorList>
            <consortium name="The Broad Institute Genomics Platform"/>
            <person name="Cuomo C."/>
            <person name="Litvintseva A."/>
            <person name="Chen Y."/>
            <person name="Heitman J."/>
            <person name="Sun S."/>
            <person name="Springer D."/>
            <person name="Dromer F."/>
            <person name="Young S."/>
            <person name="Zeng Q."/>
            <person name="Gargeya S."/>
            <person name="Abouelleil A."/>
            <person name="Alvarado L."/>
            <person name="Chapman S.B."/>
            <person name="Gainer-Dewar J."/>
            <person name="Goldberg J."/>
            <person name="Griggs A."/>
            <person name="Gujja S."/>
            <person name="Hansen M."/>
            <person name="Howarth C."/>
            <person name="Imamovic A."/>
            <person name="Larimer J."/>
            <person name="Murphy C."/>
            <person name="Naylor J."/>
            <person name="Pearson M."/>
            <person name="Priest M."/>
            <person name="Roberts A."/>
            <person name="Saif S."/>
            <person name="Shea T."/>
            <person name="Sykes S."/>
            <person name="Wortman J."/>
            <person name="Nusbaum C."/>
            <person name="Birren B."/>
        </authorList>
    </citation>
    <scope>NUCLEOTIDE SEQUENCE [LARGE SCALE GENOMIC DNA]</scope>
    <source>
        <strain evidence="11">IND107</strain>
    </source>
</reference>
<sequence>MSPPPLQSQKANRRKRRRRQLSISSSSDDDSNSDDEVATSIVKLASQEAMEVDGKSSSASSSESSSSSSSDSSTSESDSDSDADSDSESSAEITKPVTAPALASQAKQRTRYPTNSPSPPPDSTLPSFFRSSDEGAALDSSSENRDKFRAVYMNKIVEGFGGELEKMRESDPTLGPKRLQLLIDSLASGIDLYTHPKQTKKDDDIDEVTLLIGKES</sequence>
<dbReference type="GeneID" id="91987924"/>
<dbReference type="Pfam" id="PF14615">
    <property type="entry name" value="Rsa3"/>
    <property type="match status" value="1"/>
</dbReference>
<feature type="compositionally biased region" description="Acidic residues" evidence="8">
    <location>
        <begin position="27"/>
        <end position="37"/>
    </location>
</feature>
<feature type="compositionally biased region" description="Acidic residues" evidence="8">
    <location>
        <begin position="77"/>
        <end position="89"/>
    </location>
</feature>
<evidence type="ECO:0000256" key="1">
    <source>
        <dbReference type="ARBA" id="ARBA00003035"/>
    </source>
</evidence>
<evidence type="ECO:0000256" key="2">
    <source>
        <dbReference type="ARBA" id="ARBA00004604"/>
    </source>
</evidence>